<organism evidence="1">
    <name type="scientific">hydrothermal vent metagenome</name>
    <dbReference type="NCBI Taxonomy" id="652676"/>
    <lineage>
        <taxon>unclassified sequences</taxon>
        <taxon>metagenomes</taxon>
        <taxon>ecological metagenomes</taxon>
    </lineage>
</organism>
<sequence>MIQPELESLYYLNTLGFTTIMNSESSTSNFRHTGISTVLGLKF</sequence>
<accession>A0A3B0UDY2</accession>
<gene>
    <name evidence="1" type="ORF">MNBD_BACTEROID06-678</name>
</gene>
<dbReference type="AlphaFoldDB" id="A0A3B0UDY2"/>
<name>A0A3B0UDY2_9ZZZZ</name>
<reference evidence="1" key="1">
    <citation type="submission" date="2018-06" db="EMBL/GenBank/DDBJ databases">
        <authorList>
            <person name="Zhirakovskaya E."/>
        </authorList>
    </citation>
    <scope>NUCLEOTIDE SEQUENCE</scope>
</reference>
<dbReference type="EMBL" id="UOES01000534">
    <property type="protein sequence ID" value="VAW29231.1"/>
    <property type="molecule type" value="Genomic_DNA"/>
</dbReference>
<proteinExistence type="predicted"/>
<evidence type="ECO:0000313" key="1">
    <source>
        <dbReference type="EMBL" id="VAW29231.1"/>
    </source>
</evidence>
<protein>
    <submittedName>
        <fullName evidence="1">Uncharacterized protein</fullName>
    </submittedName>
</protein>